<protein>
    <submittedName>
        <fullName evidence="2">PAS domain-containing protein</fullName>
    </submittedName>
</protein>
<accession>A0ABV7L1C7</accession>
<gene>
    <name evidence="2" type="ORF">ACFOGJ_14135</name>
</gene>
<organism evidence="2 3">
    <name type="scientific">Marinibaculum pumilum</name>
    <dbReference type="NCBI Taxonomy" id="1766165"/>
    <lineage>
        <taxon>Bacteria</taxon>
        <taxon>Pseudomonadati</taxon>
        <taxon>Pseudomonadota</taxon>
        <taxon>Alphaproteobacteria</taxon>
        <taxon>Rhodospirillales</taxon>
        <taxon>Rhodospirillaceae</taxon>
        <taxon>Marinibaculum</taxon>
    </lineage>
</organism>
<evidence type="ECO:0000313" key="3">
    <source>
        <dbReference type="Proteomes" id="UP001595528"/>
    </source>
</evidence>
<reference evidence="3" key="1">
    <citation type="journal article" date="2019" name="Int. J. Syst. Evol. Microbiol.">
        <title>The Global Catalogue of Microorganisms (GCM) 10K type strain sequencing project: providing services to taxonomists for standard genome sequencing and annotation.</title>
        <authorList>
            <consortium name="The Broad Institute Genomics Platform"/>
            <consortium name="The Broad Institute Genome Sequencing Center for Infectious Disease"/>
            <person name="Wu L."/>
            <person name="Ma J."/>
        </authorList>
    </citation>
    <scope>NUCLEOTIDE SEQUENCE [LARGE SCALE GENOMIC DNA]</scope>
    <source>
        <strain evidence="3">KCTC 42964</strain>
    </source>
</reference>
<feature type="region of interest" description="Disordered" evidence="1">
    <location>
        <begin position="1"/>
        <end position="27"/>
    </location>
</feature>
<proteinExistence type="predicted"/>
<evidence type="ECO:0000256" key="1">
    <source>
        <dbReference type="SAM" id="MobiDB-lite"/>
    </source>
</evidence>
<name>A0ABV7L1C7_9PROT</name>
<dbReference type="InterPro" id="IPR009922">
    <property type="entry name" value="DUF1457"/>
</dbReference>
<comment type="caution">
    <text evidence="2">The sequence shown here is derived from an EMBL/GenBank/DDBJ whole genome shotgun (WGS) entry which is preliminary data.</text>
</comment>
<dbReference type="Proteomes" id="UP001595528">
    <property type="component" value="Unassembled WGS sequence"/>
</dbReference>
<keyword evidence="3" id="KW-1185">Reference proteome</keyword>
<dbReference type="Pfam" id="PF07310">
    <property type="entry name" value="PAS_5"/>
    <property type="match status" value="1"/>
</dbReference>
<dbReference type="EMBL" id="JBHRTR010000028">
    <property type="protein sequence ID" value="MFC3228378.1"/>
    <property type="molecule type" value="Genomic_DNA"/>
</dbReference>
<evidence type="ECO:0000313" key="2">
    <source>
        <dbReference type="EMBL" id="MFC3228378.1"/>
    </source>
</evidence>
<sequence>MSGLQDGSGLTIAGADPAGREWRRTGGAEAVQSPLLRDLMALWRQRLGPGGELPGRAAFGARELMAFQGIISLLTVDHEPLRLRYRLIGTHVTQTLGRDSTGRMLDEVYPADLIPMILETYTQCIRSRAPVSTTGQLKHVIKDYLPFESVDLPLASDGHHVDMILKGTVIQGGSLA</sequence>
<dbReference type="RefSeq" id="WP_379901431.1">
    <property type="nucleotide sequence ID" value="NZ_JBHRTR010000028.1"/>
</dbReference>